<proteinExistence type="predicted"/>
<accession>A0A3P3ZH85</accession>
<gene>
    <name evidence="2" type="ORF">LBRM2904_34.3360</name>
</gene>
<protein>
    <submittedName>
        <fullName evidence="2">Hypothetical_protein</fullName>
    </submittedName>
</protein>
<reference evidence="2 3" key="1">
    <citation type="submission" date="2018-09" db="EMBL/GenBank/DDBJ databases">
        <authorList>
            <person name="Peiro R."/>
            <person name="Begona"/>
            <person name="Cbmso G."/>
            <person name="Lopez M."/>
            <person name="Gonzalez S."/>
        </authorList>
    </citation>
    <scope>NUCLEOTIDE SEQUENCE [LARGE SCALE GENOMIC DNA]</scope>
</reference>
<dbReference type="AlphaFoldDB" id="A0A3P3ZH85"/>
<dbReference type="Proteomes" id="UP000319462">
    <property type="component" value="Chromosome 34"/>
</dbReference>
<feature type="transmembrane region" description="Helical" evidence="1">
    <location>
        <begin position="44"/>
        <end position="64"/>
    </location>
</feature>
<dbReference type="PANTHER" id="PTHR11206">
    <property type="entry name" value="MULTIDRUG RESISTANCE PROTEIN"/>
    <property type="match status" value="1"/>
</dbReference>
<feature type="transmembrane region" description="Helical" evidence="1">
    <location>
        <begin position="85"/>
        <end position="115"/>
    </location>
</feature>
<dbReference type="EMBL" id="LS997633">
    <property type="protein sequence ID" value="SYZ69631.1"/>
    <property type="molecule type" value="Genomic_DNA"/>
</dbReference>
<evidence type="ECO:0000313" key="2">
    <source>
        <dbReference type="EMBL" id="SYZ69631.1"/>
    </source>
</evidence>
<name>A0A3P3ZH85_LEIBR</name>
<organism evidence="2 3">
    <name type="scientific">Leishmania braziliensis MHOM/BR/75/M2904</name>
    <dbReference type="NCBI Taxonomy" id="420245"/>
    <lineage>
        <taxon>Eukaryota</taxon>
        <taxon>Discoba</taxon>
        <taxon>Euglenozoa</taxon>
        <taxon>Kinetoplastea</taxon>
        <taxon>Metakinetoplastina</taxon>
        <taxon>Trypanosomatida</taxon>
        <taxon>Trypanosomatidae</taxon>
        <taxon>Leishmaniinae</taxon>
        <taxon>Leishmania</taxon>
        <taxon>Leishmania braziliensis species complex</taxon>
    </lineage>
</organism>
<sequence>MALMNWGPLLKLAFPSMAMILSEWTALEVNRIIAGYALIDELDIFSILYQLSGVLWGMASGVFVEAAELVGNALGQRKPQFGRQCVLMCLGLKVTFVIVNLSVTLLLQSFILTLFTGNTEGRTLFRKMLSLYARYHIFDCNQSCMMGVLCVCSL</sequence>
<keyword evidence="1" id="KW-0812">Transmembrane</keyword>
<keyword evidence="1" id="KW-1133">Transmembrane helix</keyword>
<evidence type="ECO:0000256" key="1">
    <source>
        <dbReference type="SAM" id="Phobius"/>
    </source>
</evidence>
<keyword evidence="1" id="KW-0472">Membrane</keyword>
<evidence type="ECO:0000313" key="3">
    <source>
        <dbReference type="Proteomes" id="UP000319462"/>
    </source>
</evidence>